<dbReference type="InterPro" id="IPR037293">
    <property type="entry name" value="Gal_Oxidase_central_sf"/>
</dbReference>
<dbReference type="PANTHER" id="PTHR32208">
    <property type="entry name" value="SECRETED PROTEIN-RELATED"/>
    <property type="match status" value="1"/>
</dbReference>
<feature type="domain" description="Glyoxal oxidase N-terminal" evidence="1">
    <location>
        <begin position="117"/>
        <end position="232"/>
    </location>
</feature>
<reference evidence="3" key="1">
    <citation type="journal article" date="2017" name="Nat. Commun.">
        <title>The asparagus genome sheds light on the origin and evolution of a young Y chromosome.</title>
        <authorList>
            <person name="Harkess A."/>
            <person name="Zhou J."/>
            <person name="Xu C."/>
            <person name="Bowers J.E."/>
            <person name="Van der Hulst R."/>
            <person name="Ayyampalayam S."/>
            <person name="Mercati F."/>
            <person name="Riccardi P."/>
            <person name="McKain M.R."/>
            <person name="Kakrana A."/>
            <person name="Tang H."/>
            <person name="Ray J."/>
            <person name="Groenendijk J."/>
            <person name="Arikit S."/>
            <person name="Mathioni S.M."/>
            <person name="Nakano M."/>
            <person name="Shan H."/>
            <person name="Telgmann-Rauber A."/>
            <person name="Kanno A."/>
            <person name="Yue Z."/>
            <person name="Chen H."/>
            <person name="Li W."/>
            <person name="Chen Y."/>
            <person name="Xu X."/>
            <person name="Zhang Y."/>
            <person name="Luo S."/>
            <person name="Chen H."/>
            <person name="Gao J."/>
            <person name="Mao Z."/>
            <person name="Pires J.C."/>
            <person name="Luo M."/>
            <person name="Kudrna D."/>
            <person name="Wing R.A."/>
            <person name="Meyers B.C."/>
            <person name="Yi K."/>
            <person name="Kong H."/>
            <person name="Lavrijsen P."/>
            <person name="Sunseri F."/>
            <person name="Falavigna A."/>
            <person name="Ye Y."/>
            <person name="Leebens-Mack J.H."/>
            <person name="Chen G."/>
        </authorList>
    </citation>
    <scope>NUCLEOTIDE SEQUENCE [LARGE SCALE GENOMIC DNA]</scope>
    <source>
        <strain evidence="3">cv. DH0086</strain>
    </source>
</reference>
<evidence type="ECO:0000313" key="2">
    <source>
        <dbReference type="EMBL" id="ONK69097.1"/>
    </source>
</evidence>
<dbReference type="Proteomes" id="UP000243459">
    <property type="component" value="Chromosome 5"/>
</dbReference>
<dbReference type="InterPro" id="IPR009880">
    <property type="entry name" value="Glyoxal_oxidase_N"/>
</dbReference>
<protein>
    <recommendedName>
        <fullName evidence="1">Glyoxal oxidase N-terminal domain-containing protein</fullName>
    </recommendedName>
</protein>
<organism evidence="2 3">
    <name type="scientific">Asparagus officinalis</name>
    <name type="common">Garden asparagus</name>
    <dbReference type="NCBI Taxonomy" id="4686"/>
    <lineage>
        <taxon>Eukaryota</taxon>
        <taxon>Viridiplantae</taxon>
        <taxon>Streptophyta</taxon>
        <taxon>Embryophyta</taxon>
        <taxon>Tracheophyta</taxon>
        <taxon>Spermatophyta</taxon>
        <taxon>Magnoliopsida</taxon>
        <taxon>Liliopsida</taxon>
        <taxon>Asparagales</taxon>
        <taxon>Asparagaceae</taxon>
        <taxon>Asparagoideae</taxon>
        <taxon>Asparagus</taxon>
    </lineage>
</organism>
<accession>A0A5P1EVA8</accession>
<dbReference type="Gene3D" id="2.130.10.80">
    <property type="entry name" value="Galactose oxidase/kelch, beta-propeller"/>
    <property type="match status" value="1"/>
</dbReference>
<dbReference type="Gramene" id="ONK69097">
    <property type="protein sequence ID" value="ONK69097"/>
    <property type="gene ID" value="A4U43_C05F19320"/>
</dbReference>
<dbReference type="EMBL" id="CM007385">
    <property type="protein sequence ID" value="ONK69097.1"/>
    <property type="molecule type" value="Genomic_DNA"/>
</dbReference>
<name>A0A5P1EVA8_ASPOF</name>
<keyword evidence="3" id="KW-1185">Reference proteome</keyword>
<dbReference type="AlphaFoldDB" id="A0A5P1EVA8"/>
<feature type="non-terminal residue" evidence="2">
    <location>
        <position position="232"/>
    </location>
</feature>
<evidence type="ECO:0000313" key="3">
    <source>
        <dbReference type="Proteomes" id="UP000243459"/>
    </source>
</evidence>
<evidence type="ECO:0000259" key="1">
    <source>
        <dbReference type="Pfam" id="PF07250"/>
    </source>
</evidence>
<dbReference type="PANTHER" id="PTHR32208:SF93">
    <property type="entry name" value="ALDEHYDE OXIDASE GLOX1"/>
    <property type="match status" value="1"/>
</dbReference>
<sequence>MTKLDKKAFNMKRLFNVPVIFILILFFLLGVECDFNLNPLPDFLQETQFENTDNNNNKNIDDNNENNNIFNFNIDNDNNVNFNNKVNNNVGYKQSFYKADGEGRWEMFVQDAGVSAMHLVINHANKAVFFDSPIYNPSKLMLPNGDPCRPIPGAQHGEVDCWAHAAEMDVFTGQIRPLKVTTDTWCSSGGFGPDGSLVQTGGWKDGGRAVRYLRTCDNCDWEEFPVALSGER</sequence>
<dbReference type="Pfam" id="PF07250">
    <property type="entry name" value="Glyoxal_oxid_N"/>
    <property type="match status" value="1"/>
</dbReference>
<proteinExistence type="predicted"/>
<gene>
    <name evidence="2" type="ORF">A4U43_C05F19320</name>
</gene>